<name>A0A4Z0PZD5_9BACT</name>
<dbReference type="RefSeq" id="WP_135464377.1">
    <property type="nucleotide sequence ID" value="NZ_SRLC01000002.1"/>
</dbReference>
<proteinExistence type="predicted"/>
<dbReference type="Pfam" id="PF01370">
    <property type="entry name" value="Epimerase"/>
    <property type="match status" value="1"/>
</dbReference>
<dbReference type="GO" id="GO:0004029">
    <property type="term" value="F:aldehyde dehydrogenase (NAD+) activity"/>
    <property type="evidence" value="ECO:0007669"/>
    <property type="project" value="TreeGrafter"/>
</dbReference>
<dbReference type="OrthoDB" id="596910at2"/>
<dbReference type="EMBL" id="SRLC01000002">
    <property type="protein sequence ID" value="TGE21832.1"/>
    <property type="molecule type" value="Genomic_DNA"/>
</dbReference>
<dbReference type="SUPFAM" id="SSF51735">
    <property type="entry name" value="NAD(P)-binding Rossmann-fold domains"/>
    <property type="match status" value="1"/>
</dbReference>
<dbReference type="InterPro" id="IPR051783">
    <property type="entry name" value="NAD(P)-dependent_oxidoreduct"/>
</dbReference>
<sequence>MIFVTGGSGLIGSFLIPALVAQGHAVRALYRRQIPAIDSAARVEWVEGDVLDGLALRQALEGVTHVFHCAGLVSYAPQDEAALQQTNVEGTANVVDACLDRPGIRLCHVSSVAALGSHAAAADLPAGAPQLVTEDAKWDLGAEHNAYATSKYLGELEVWRGVAEGLSAVMVNPSVVLGPADWERSSTRLFRYAYNEHAFYTPGNINFVDVRDVVDAMLHLTLRTAVSGERFILSGGAVPLHDFLAQAAACFGKKAPSVAVPDWAAEVIWRAEHVRSLLTGARPLITKDTARAGRKSVEYQSQKVQQVTGRGFRPLAETIEWCCRNVKQNSLGSGAVVVY</sequence>
<dbReference type="AlphaFoldDB" id="A0A4Z0PZD5"/>
<dbReference type="InterPro" id="IPR036291">
    <property type="entry name" value="NAD(P)-bd_dom_sf"/>
</dbReference>
<evidence type="ECO:0000313" key="2">
    <source>
        <dbReference type="EMBL" id="TGE21832.1"/>
    </source>
</evidence>
<organism evidence="2 3">
    <name type="scientific">Hymenobacter aquaticus</name>
    <dbReference type="NCBI Taxonomy" id="1867101"/>
    <lineage>
        <taxon>Bacteria</taxon>
        <taxon>Pseudomonadati</taxon>
        <taxon>Bacteroidota</taxon>
        <taxon>Cytophagia</taxon>
        <taxon>Cytophagales</taxon>
        <taxon>Hymenobacteraceae</taxon>
        <taxon>Hymenobacter</taxon>
    </lineage>
</organism>
<dbReference type="GO" id="GO:0005737">
    <property type="term" value="C:cytoplasm"/>
    <property type="evidence" value="ECO:0007669"/>
    <property type="project" value="TreeGrafter"/>
</dbReference>
<comment type="caution">
    <text evidence="2">The sequence shown here is derived from an EMBL/GenBank/DDBJ whole genome shotgun (WGS) entry which is preliminary data.</text>
</comment>
<dbReference type="Gene3D" id="3.40.50.720">
    <property type="entry name" value="NAD(P)-binding Rossmann-like Domain"/>
    <property type="match status" value="1"/>
</dbReference>
<keyword evidence="3" id="KW-1185">Reference proteome</keyword>
<reference evidence="2 3" key="1">
    <citation type="submission" date="2019-04" db="EMBL/GenBank/DDBJ databases">
        <authorList>
            <person name="Feng G."/>
            <person name="Zhang J."/>
            <person name="Zhu H."/>
        </authorList>
    </citation>
    <scope>NUCLEOTIDE SEQUENCE [LARGE SCALE GENOMIC DNA]</scope>
    <source>
        <strain evidence="2 3">JCM 31653</strain>
    </source>
</reference>
<dbReference type="Proteomes" id="UP000297549">
    <property type="component" value="Unassembled WGS sequence"/>
</dbReference>
<evidence type="ECO:0000313" key="3">
    <source>
        <dbReference type="Proteomes" id="UP000297549"/>
    </source>
</evidence>
<protein>
    <submittedName>
        <fullName evidence="2">NAD-dependent epimerase/dehydratase family protein</fullName>
    </submittedName>
</protein>
<gene>
    <name evidence="2" type="ORF">E5K00_16325</name>
</gene>
<dbReference type="PANTHER" id="PTHR48079">
    <property type="entry name" value="PROTEIN YEEZ"/>
    <property type="match status" value="1"/>
</dbReference>
<feature type="domain" description="NAD-dependent epimerase/dehydratase" evidence="1">
    <location>
        <begin position="2"/>
        <end position="223"/>
    </location>
</feature>
<evidence type="ECO:0000259" key="1">
    <source>
        <dbReference type="Pfam" id="PF01370"/>
    </source>
</evidence>
<dbReference type="InterPro" id="IPR001509">
    <property type="entry name" value="Epimerase_deHydtase"/>
</dbReference>
<dbReference type="PANTHER" id="PTHR48079:SF6">
    <property type="entry name" value="NAD(P)-BINDING DOMAIN-CONTAINING PROTEIN-RELATED"/>
    <property type="match status" value="1"/>
</dbReference>
<accession>A0A4Z0PZD5</accession>